<feature type="domain" description="USP" evidence="9">
    <location>
        <begin position="442"/>
        <end position="1163"/>
    </location>
</feature>
<feature type="domain" description="EF-hand" evidence="8">
    <location>
        <begin position="9"/>
        <end position="44"/>
    </location>
</feature>
<evidence type="ECO:0000259" key="10">
    <source>
        <dbReference type="PROSITE" id="PS51283"/>
    </source>
</evidence>
<dbReference type="PROSITE" id="PS00018">
    <property type="entry name" value="EF_HAND_1"/>
    <property type="match status" value="1"/>
</dbReference>
<keyword evidence="6" id="KW-0378">Hydrolase</keyword>
<evidence type="ECO:0000256" key="5">
    <source>
        <dbReference type="ARBA" id="ARBA00022786"/>
    </source>
</evidence>
<evidence type="ECO:0000313" key="12">
    <source>
        <dbReference type="Proteomes" id="UP000688137"/>
    </source>
</evidence>
<dbReference type="InterPro" id="IPR006615">
    <property type="entry name" value="Pept_C19_DUSP"/>
</dbReference>
<comment type="similarity">
    <text evidence="2">Belongs to the peptidase C19 family.</text>
</comment>
<keyword evidence="12" id="KW-1185">Reference proteome</keyword>
<dbReference type="InterPro" id="IPR001394">
    <property type="entry name" value="Peptidase_C19_UCH"/>
</dbReference>
<dbReference type="Proteomes" id="UP000688137">
    <property type="component" value="Unassembled WGS sequence"/>
</dbReference>
<dbReference type="InterPro" id="IPR018200">
    <property type="entry name" value="USP_CS"/>
</dbReference>
<protein>
    <recommendedName>
        <fullName evidence="3">ubiquitinyl hydrolase 1</fullName>
        <ecNumber evidence="3">3.4.19.12</ecNumber>
    </recommendedName>
</protein>
<dbReference type="Pfam" id="PF00443">
    <property type="entry name" value="UCH"/>
    <property type="match status" value="2"/>
</dbReference>
<dbReference type="OMA" id="ELGKECW"/>
<comment type="caution">
    <text evidence="11">The sequence shown here is derived from an EMBL/GenBank/DDBJ whole genome shotgun (WGS) entry which is preliminary data.</text>
</comment>
<keyword evidence="7" id="KW-0788">Thiol protease</keyword>
<dbReference type="InterPro" id="IPR018247">
    <property type="entry name" value="EF_Hand_1_Ca_BS"/>
</dbReference>
<sequence>MLSVIFNSEEGDRAEILLAFYDFDQDGKLSKSEMEFFIQENRQYLQKTDFEVSEMQKGMFKIWIDTNFNLTRYFEIFELLPGPLKERERIKEMLQSTSASSQKYYVISYKWWELWRFYVNYNFVNNPKRKIAHISIVDIEEMEEQKIIAPQQDDQGVQGSQFEEKNEDLYNPGLTLNHGLHESLHGSQFYIIENQTSIRPGSIDNSDIQGEYEGELKTNILNNHDYLILPEAAWFSLVQWYGCYNNLAYKRRSFHDERTKTQIVDLYPPVLQGYITTNKGELSFKRSYKFMVNLRKSMHHVMHKLVKKFKIKNQYDYQLYYMKVNEQWTLVEDMDLKLLDLQIVSGTFVTLVLKGKIPKSIFQQVGCGLGQLYDVQHPISNEWLLCIVNGFSEDFSVIRFHIQKESYQRDFYIPSTERALRIYPPNSKQKQEPNYFLIPHHIGLLNLGNTCFINTVLQCLINTPVFDDYLYKQAFKSEIQKNSKFTYLIEELSKVAIRLKDQKDKAFAPEQFKKAIDHNLPSFSGFEQHDAQEFLNMLLDTMSDELKKNLQKKSSVQSNINNSFEQFETVVKELFTGKTVNTLICLNCQNKSQKCEEYYTLSLPIPINDEIPIFIILFKKCLSLQSEIPPLDKYGIKVSKYALLKDLFIAIEKVTGISQQRFELTEIYRNQIHRQFGNLNPSIPIRQIGLKANQLLHVFEVAKVVKDAEDEFQDLMSMFTYRRENFQTFDYVDIEDRLGDWRHGQIISIIDKNHEKNYKVQIKKQNSTLQNIQTFHQYQLQPFRSRVQNQKKFNLVTVTNRYYNKATEQYEKFSFPFLILVPSSHLTLQEFQALIYIQAKRFIDFGYLKKKSCIQKMQKEKVQFYNGAQDMSNDLHHSKKYNAQSVYLGQAEMRKSSYRRTEQDLEPNQKKMSRPNYESLQEELNFIKSNDFPYKIKILDQNMNCLACEKSTSNSCNRYNVCNGYSCEIDPMFLQLPQNYCIVLDWIDSLAFNLFSTVVSHHETYQQLIENKNNRKDRVTPDQCFSILTQEEKVEINCDQCQSKQQAIVKLSLGHTPNILILHLKRFQYRDGYLEKIESDIDFPLRSLNLKQWQIGQNSNKIYDLYAVANHFGNGQYGHYTSYVLKNIDQKDVWVHCDDDQIKPQQAEKVVSQYTYLLFYRIREIPTSSLLNLTYNH</sequence>
<reference evidence="11" key="1">
    <citation type="submission" date="2021-01" db="EMBL/GenBank/DDBJ databases">
        <authorList>
            <consortium name="Genoscope - CEA"/>
            <person name="William W."/>
        </authorList>
    </citation>
    <scope>NUCLEOTIDE SEQUENCE</scope>
</reference>
<evidence type="ECO:0000256" key="6">
    <source>
        <dbReference type="ARBA" id="ARBA00022801"/>
    </source>
</evidence>
<dbReference type="PROSITE" id="PS50235">
    <property type="entry name" value="USP_3"/>
    <property type="match status" value="1"/>
</dbReference>
<feature type="domain" description="DUSP" evidence="10">
    <location>
        <begin position="81"/>
        <end position="254"/>
    </location>
</feature>
<dbReference type="GO" id="GO:0006508">
    <property type="term" value="P:proteolysis"/>
    <property type="evidence" value="ECO:0007669"/>
    <property type="project" value="UniProtKB-KW"/>
</dbReference>
<dbReference type="SMART" id="SM00695">
    <property type="entry name" value="DUSP"/>
    <property type="match status" value="1"/>
</dbReference>
<evidence type="ECO:0000256" key="3">
    <source>
        <dbReference type="ARBA" id="ARBA00012759"/>
    </source>
</evidence>
<dbReference type="EC" id="3.4.19.12" evidence="3"/>
<dbReference type="GO" id="GO:0004843">
    <property type="term" value="F:cysteine-type deubiquitinase activity"/>
    <property type="evidence" value="ECO:0007669"/>
    <property type="project" value="UniProtKB-EC"/>
</dbReference>
<proteinExistence type="inferred from homology"/>
<dbReference type="PROSITE" id="PS00973">
    <property type="entry name" value="USP_2"/>
    <property type="match status" value="1"/>
</dbReference>
<dbReference type="EMBL" id="CAJJDM010000038">
    <property type="protein sequence ID" value="CAD8066699.1"/>
    <property type="molecule type" value="Genomic_DNA"/>
</dbReference>
<evidence type="ECO:0000313" key="11">
    <source>
        <dbReference type="EMBL" id="CAD8066699.1"/>
    </source>
</evidence>
<evidence type="ECO:0000256" key="1">
    <source>
        <dbReference type="ARBA" id="ARBA00000707"/>
    </source>
</evidence>
<evidence type="ECO:0000259" key="8">
    <source>
        <dbReference type="PROSITE" id="PS50222"/>
    </source>
</evidence>
<evidence type="ECO:0000256" key="4">
    <source>
        <dbReference type="ARBA" id="ARBA00022670"/>
    </source>
</evidence>
<name>A0A8S1LIX0_PARPR</name>
<dbReference type="AlphaFoldDB" id="A0A8S1LIX0"/>
<dbReference type="PROSITE" id="PS50222">
    <property type="entry name" value="EF_HAND_2"/>
    <property type="match status" value="1"/>
</dbReference>
<comment type="catalytic activity">
    <reaction evidence="1">
        <text>Thiol-dependent hydrolysis of ester, thioester, amide, peptide and isopeptide bonds formed by the C-terminal Gly of ubiquitin (a 76-residue protein attached to proteins as an intracellular targeting signal).</text>
        <dbReference type="EC" id="3.4.19.12"/>
    </reaction>
</comment>
<dbReference type="PANTHER" id="PTHR21646:SF24">
    <property type="entry name" value="UBIQUITIN CARBOXYL-TERMINAL HYDROLASE"/>
    <property type="match status" value="1"/>
</dbReference>
<evidence type="ECO:0000256" key="2">
    <source>
        <dbReference type="ARBA" id="ARBA00009085"/>
    </source>
</evidence>
<evidence type="ECO:0000259" key="9">
    <source>
        <dbReference type="PROSITE" id="PS50235"/>
    </source>
</evidence>
<organism evidence="11 12">
    <name type="scientific">Paramecium primaurelia</name>
    <dbReference type="NCBI Taxonomy" id="5886"/>
    <lineage>
        <taxon>Eukaryota</taxon>
        <taxon>Sar</taxon>
        <taxon>Alveolata</taxon>
        <taxon>Ciliophora</taxon>
        <taxon>Intramacronucleata</taxon>
        <taxon>Oligohymenophorea</taxon>
        <taxon>Peniculida</taxon>
        <taxon>Parameciidae</taxon>
        <taxon>Paramecium</taxon>
    </lineage>
</organism>
<dbReference type="InterPro" id="IPR050185">
    <property type="entry name" value="Ub_carboxyl-term_hydrolase"/>
</dbReference>
<dbReference type="GO" id="GO:0005509">
    <property type="term" value="F:calcium ion binding"/>
    <property type="evidence" value="ECO:0007669"/>
    <property type="project" value="InterPro"/>
</dbReference>
<dbReference type="PROSITE" id="PS51283">
    <property type="entry name" value="DUSP"/>
    <property type="match status" value="1"/>
</dbReference>
<evidence type="ECO:0000256" key="7">
    <source>
        <dbReference type="ARBA" id="ARBA00022807"/>
    </source>
</evidence>
<dbReference type="InterPro" id="IPR002048">
    <property type="entry name" value="EF_hand_dom"/>
</dbReference>
<dbReference type="GO" id="GO:0016579">
    <property type="term" value="P:protein deubiquitination"/>
    <property type="evidence" value="ECO:0007669"/>
    <property type="project" value="InterPro"/>
</dbReference>
<dbReference type="Pfam" id="PF06337">
    <property type="entry name" value="DUSP"/>
    <property type="match status" value="1"/>
</dbReference>
<dbReference type="PANTHER" id="PTHR21646">
    <property type="entry name" value="UBIQUITIN CARBOXYL-TERMINAL HYDROLASE"/>
    <property type="match status" value="1"/>
</dbReference>
<accession>A0A8S1LIX0</accession>
<keyword evidence="4" id="KW-0645">Protease</keyword>
<dbReference type="InterPro" id="IPR028889">
    <property type="entry name" value="USP"/>
</dbReference>
<keyword evidence="5" id="KW-0833">Ubl conjugation pathway</keyword>
<gene>
    <name evidence="11" type="ORF">PPRIM_AZ9-3.1.T0390252</name>
</gene>